<sequence>MIAIYEPLYRPGQTLVEPAFKPLLITDNNRPEWREFAILVDMYRRGLHRQHRFTGLFSPKFGLKTGLSGAQFIDFVNANADAEVCFVNPFPQLAYISFNVWMQGENAHPGLVARAQALLDACGIAIRVAELPRHGPDLLCYCNFWVGTEQFWEDYVGGVLVPMAEFLEAHPEHPACRDVLKTTVHIPPSPFLPFIVERLFSSYLSLTRSPPLARGFPTDPLQFCLNDFERRLVIHNRDRIDSADQTGVFSDEVKKDMRFASEVWQDFTLAYYGDRPHPHSGGSFQSVGAGRPTPRIT</sequence>
<dbReference type="KEGG" id="rpc:RPC_4191"/>
<dbReference type="OrthoDB" id="101857at2"/>
<evidence type="ECO:0000313" key="1">
    <source>
        <dbReference type="EMBL" id="ABD89715.1"/>
    </source>
</evidence>
<dbReference type="STRING" id="316056.RPC_4191"/>
<dbReference type="HOGENOM" id="CLU_952107_0_0_5"/>
<organism evidence="1">
    <name type="scientific">Rhodopseudomonas palustris (strain BisB18)</name>
    <dbReference type="NCBI Taxonomy" id="316056"/>
    <lineage>
        <taxon>Bacteria</taxon>
        <taxon>Pseudomonadati</taxon>
        <taxon>Pseudomonadota</taxon>
        <taxon>Alphaproteobacteria</taxon>
        <taxon>Hyphomicrobiales</taxon>
        <taxon>Nitrobacteraceae</taxon>
        <taxon>Rhodopseudomonas</taxon>
    </lineage>
</organism>
<dbReference type="RefSeq" id="WP_011474596.1">
    <property type="nucleotide sequence ID" value="NC_007925.1"/>
</dbReference>
<dbReference type="EMBL" id="CP000301">
    <property type="protein sequence ID" value="ABD89715.1"/>
    <property type="molecule type" value="Genomic_DNA"/>
</dbReference>
<reference evidence="1" key="1">
    <citation type="submission" date="2006-03" db="EMBL/GenBank/DDBJ databases">
        <title>Complete sequence of Rhodopseudomonas palustris BisB18.</title>
        <authorList>
            <consortium name="US DOE Joint Genome Institute"/>
            <person name="Copeland A."/>
            <person name="Lucas S."/>
            <person name="Lapidus A."/>
            <person name="Barry K."/>
            <person name="Detter J.C."/>
            <person name="Glavina del Rio T."/>
            <person name="Hammon N."/>
            <person name="Israni S."/>
            <person name="Dalin E."/>
            <person name="Tice H."/>
            <person name="Pitluck S."/>
            <person name="Chain P."/>
            <person name="Malfatti S."/>
            <person name="Shin M."/>
            <person name="Vergez L."/>
            <person name="Schmutz J."/>
            <person name="Larimer F."/>
            <person name="Land M."/>
            <person name="Hauser L."/>
            <person name="Pelletier D.A."/>
            <person name="Kyrpides N."/>
            <person name="Anderson I."/>
            <person name="Oda Y."/>
            <person name="Harwood C.S."/>
            <person name="Richardson P."/>
        </authorList>
    </citation>
    <scope>NUCLEOTIDE SEQUENCE [LARGE SCALE GENOMIC DNA]</scope>
    <source>
        <strain evidence="1">BisB18</strain>
    </source>
</reference>
<protein>
    <submittedName>
        <fullName evidence="1">Uncharacterized protein</fullName>
    </submittedName>
</protein>
<dbReference type="AlphaFoldDB" id="Q20YS1"/>
<accession>Q20YS1</accession>
<gene>
    <name evidence="1" type="ordered locus">RPC_4191</name>
</gene>
<name>Q20YS1_RHOPB</name>
<proteinExistence type="predicted"/>
<dbReference type="eggNOG" id="COG5010">
    <property type="taxonomic scope" value="Bacteria"/>
</dbReference>